<protein>
    <submittedName>
        <fullName evidence="1">Uncharacterized protein</fullName>
    </submittedName>
</protein>
<dbReference type="Proteomes" id="UP000245412">
    <property type="component" value="Unassembled WGS sequence"/>
</dbReference>
<evidence type="ECO:0000313" key="2">
    <source>
        <dbReference type="Proteomes" id="UP000245412"/>
    </source>
</evidence>
<dbReference type="RefSeq" id="WP_187374288.1">
    <property type="nucleotide sequence ID" value="NZ_CABJAT010000005.1"/>
</dbReference>
<sequence>MKLKKSIIKVFLFLLYLLYIFAFFEAIGYPSDIWDKISKGVDNRYKSKVRAEE</sequence>
<gene>
    <name evidence="1" type="ORF">C7383_105237</name>
</gene>
<keyword evidence="2" id="KW-1185">Reference proteome</keyword>
<reference evidence="1 2" key="1">
    <citation type="submission" date="2018-05" db="EMBL/GenBank/DDBJ databases">
        <authorList>
            <person name="Goeker M."/>
            <person name="Huntemann M."/>
            <person name="Clum A."/>
            <person name="Pillay M."/>
            <person name="Palaniappan K."/>
            <person name="Varghese N."/>
            <person name="Mikhailova N."/>
            <person name="Stamatis D."/>
            <person name="Reddy T."/>
            <person name="Daum C."/>
            <person name="Shapiro N."/>
            <person name="Ivanova N."/>
            <person name="Kyrpides N."/>
            <person name="Woyke T."/>
        </authorList>
    </citation>
    <scope>NUCLEOTIDE SEQUENCE [LARGE SCALE GENOMIC DNA]</scope>
    <source>
        <strain evidence="1 2">DSM 26524</strain>
    </source>
</reference>
<organism evidence="1 2">
    <name type="scientific">Murimonas intestini</name>
    <dbReference type="NCBI Taxonomy" id="1337051"/>
    <lineage>
        <taxon>Bacteria</taxon>
        <taxon>Bacillati</taxon>
        <taxon>Bacillota</taxon>
        <taxon>Clostridia</taxon>
        <taxon>Lachnospirales</taxon>
        <taxon>Lachnospiraceae</taxon>
        <taxon>Murimonas</taxon>
    </lineage>
</organism>
<proteinExistence type="predicted"/>
<evidence type="ECO:0000313" key="1">
    <source>
        <dbReference type="EMBL" id="PWJ76201.1"/>
    </source>
</evidence>
<accession>A0AB73T4Z4</accession>
<dbReference type="AlphaFoldDB" id="A0AB73T4Z4"/>
<comment type="caution">
    <text evidence="1">The sequence shown here is derived from an EMBL/GenBank/DDBJ whole genome shotgun (WGS) entry which is preliminary data.</text>
</comment>
<dbReference type="EMBL" id="QGGY01000005">
    <property type="protein sequence ID" value="PWJ76201.1"/>
    <property type="molecule type" value="Genomic_DNA"/>
</dbReference>
<name>A0AB73T4Z4_9FIRM</name>